<dbReference type="InterPro" id="IPR052340">
    <property type="entry name" value="RNase_Y/CdgJ"/>
</dbReference>
<dbReference type="PIRSF" id="PIRSF003180">
    <property type="entry name" value="DiGMPpdiest_YuxH"/>
    <property type="match status" value="1"/>
</dbReference>
<accession>A0A4U1I0V4</accession>
<feature type="domain" description="HDOD" evidence="2">
    <location>
        <begin position="225"/>
        <end position="415"/>
    </location>
</feature>
<dbReference type="EMBL" id="SWJE01000010">
    <property type="protein sequence ID" value="TKC86771.1"/>
    <property type="molecule type" value="Genomic_DNA"/>
</dbReference>
<dbReference type="OrthoDB" id="9804751at2"/>
<dbReference type="InterPro" id="IPR035919">
    <property type="entry name" value="EAL_sf"/>
</dbReference>
<dbReference type="Proteomes" id="UP000305539">
    <property type="component" value="Unassembled WGS sequence"/>
</dbReference>
<dbReference type="SUPFAM" id="SSF141868">
    <property type="entry name" value="EAL domain-like"/>
    <property type="match status" value="1"/>
</dbReference>
<evidence type="ECO:0000313" key="3">
    <source>
        <dbReference type="EMBL" id="TKC86771.1"/>
    </source>
</evidence>
<reference evidence="3 4" key="1">
    <citation type="submission" date="2019-04" db="EMBL/GenBank/DDBJ databases">
        <title>Trinickia sp. 7GSK02, isolated from subtropical forest soil.</title>
        <authorList>
            <person name="Gao Z.-H."/>
            <person name="Qiu L.-H."/>
        </authorList>
    </citation>
    <scope>NUCLEOTIDE SEQUENCE [LARGE SCALE GENOMIC DNA]</scope>
    <source>
        <strain evidence="3 4">7GSK02</strain>
    </source>
</reference>
<sequence>METRDGPTLGSDSGLAGVDAPSGVPERLAHLGRQPLLDRDGMLRGFELLFRGDVENEADIEDADAATAQVIIRTIGEFGVRAALGGHKGYLNASRAMLLADAITLIRPDRFVFELPPDIEVDAALLGRIVQLHAKRYRFVLDEVVLPDATFAKLLPYVESVKVDFSRCSPELLPKLAKVLKSAGKLLIAMKIESKEAFEEAKELGFDLFQGYFFARPQMLTARRASAPRQALLNLLQLLSSDPSVAQLEAELKLSPVLVMHLMRLANSGENSIGRKAVTLRDAIVATGTNRITRWTQMLLYADGRKVPLEDDPLLQLAATRARFMELAVRRLPNANRQVTDAAFLTGVFSLVDAVFGDSLERTLEDLTLSRHIRSAILHREGSLGMLLSAVEALEHGDWAALDRACETLAPLTAAELAELALKAAAWASSSDHTEDSAGLERLEDHE</sequence>
<evidence type="ECO:0000259" key="2">
    <source>
        <dbReference type="PROSITE" id="PS51833"/>
    </source>
</evidence>
<organism evidence="3 4">
    <name type="scientific">Trinickia terrae</name>
    <dbReference type="NCBI Taxonomy" id="2571161"/>
    <lineage>
        <taxon>Bacteria</taxon>
        <taxon>Pseudomonadati</taxon>
        <taxon>Pseudomonadota</taxon>
        <taxon>Betaproteobacteria</taxon>
        <taxon>Burkholderiales</taxon>
        <taxon>Burkholderiaceae</taxon>
        <taxon>Trinickia</taxon>
    </lineage>
</organism>
<keyword evidence="4" id="KW-1185">Reference proteome</keyword>
<name>A0A4U1I0V4_9BURK</name>
<dbReference type="Gene3D" id="1.10.3210.10">
    <property type="entry name" value="Hypothetical protein af1432"/>
    <property type="match status" value="1"/>
</dbReference>
<proteinExistence type="predicted"/>
<gene>
    <name evidence="3" type="ORF">FAZ69_19150</name>
</gene>
<feature type="region of interest" description="Disordered" evidence="1">
    <location>
        <begin position="1"/>
        <end position="20"/>
    </location>
</feature>
<dbReference type="SMART" id="SM00052">
    <property type="entry name" value="EAL"/>
    <property type="match status" value="1"/>
</dbReference>
<evidence type="ECO:0000313" key="4">
    <source>
        <dbReference type="Proteomes" id="UP000305539"/>
    </source>
</evidence>
<dbReference type="Pfam" id="PF00563">
    <property type="entry name" value="EAL"/>
    <property type="match status" value="1"/>
</dbReference>
<dbReference type="Gene3D" id="3.20.20.450">
    <property type="entry name" value="EAL domain"/>
    <property type="match status" value="1"/>
</dbReference>
<dbReference type="InterPro" id="IPR001633">
    <property type="entry name" value="EAL_dom"/>
</dbReference>
<dbReference type="InterPro" id="IPR013976">
    <property type="entry name" value="HDOD"/>
</dbReference>
<dbReference type="SUPFAM" id="SSF109604">
    <property type="entry name" value="HD-domain/PDEase-like"/>
    <property type="match status" value="1"/>
</dbReference>
<dbReference type="InterPro" id="IPR014408">
    <property type="entry name" value="dGMP_Pdiesterase_EAL/HD-GYP"/>
</dbReference>
<protein>
    <submittedName>
        <fullName evidence="3">EAL domain-containing protein</fullName>
    </submittedName>
</protein>
<dbReference type="PROSITE" id="PS51833">
    <property type="entry name" value="HDOD"/>
    <property type="match status" value="1"/>
</dbReference>
<dbReference type="AlphaFoldDB" id="A0A4U1I0V4"/>
<evidence type="ECO:0000256" key="1">
    <source>
        <dbReference type="SAM" id="MobiDB-lite"/>
    </source>
</evidence>
<dbReference type="PANTHER" id="PTHR33525:SF4">
    <property type="entry name" value="CYCLIC DI-GMP PHOSPHODIESTERASE CDGJ"/>
    <property type="match status" value="1"/>
</dbReference>
<comment type="caution">
    <text evidence="3">The sequence shown here is derived from an EMBL/GenBank/DDBJ whole genome shotgun (WGS) entry which is preliminary data.</text>
</comment>
<dbReference type="PANTHER" id="PTHR33525">
    <property type="match status" value="1"/>
</dbReference>